<dbReference type="Gene3D" id="3.40.1690.10">
    <property type="entry name" value="secretion proteins EscU"/>
    <property type="match status" value="1"/>
</dbReference>
<sequence length="129" mass="14347">MMSNPSEKNPRHLSQQAVAIAYETGDLAPRVVARGRGAVAEQIIERAKQHEIFVHESKDLVALLMQVDLDDHIPPALYRAIAEILAWLYRAEQQASEGGASYSDNKPPEYNIISQPLLAQNTDEPEVTE</sequence>
<dbReference type="PANTHER" id="PTHR30531:SF12">
    <property type="entry name" value="FLAGELLAR BIOSYNTHETIC PROTEIN FLHB"/>
    <property type="match status" value="1"/>
</dbReference>
<protein>
    <recommendedName>
        <fullName evidence="5">Flagellar biosynthetic protein FlhB</fullName>
    </recommendedName>
</protein>
<feature type="compositionally biased region" description="Polar residues" evidence="2">
    <location>
        <begin position="112"/>
        <end position="122"/>
    </location>
</feature>
<dbReference type="GO" id="GO:0009306">
    <property type="term" value="P:protein secretion"/>
    <property type="evidence" value="ECO:0007669"/>
    <property type="project" value="InterPro"/>
</dbReference>
<evidence type="ECO:0000256" key="1">
    <source>
        <dbReference type="ARBA" id="ARBA00010690"/>
    </source>
</evidence>
<keyword evidence="4" id="KW-1185">Reference proteome</keyword>
<dbReference type="KEGG" id="mpau:ZMTM_17390"/>
<reference evidence="3" key="1">
    <citation type="journal article" date="2021" name="Arch. Microbiol.">
        <title>Methyloradius palustris gen. nov., sp. nov., a methanol-oxidizing bacterium isolated from snow.</title>
        <authorList>
            <person name="Miyadera T."/>
            <person name="Kojima H."/>
            <person name="Fukui M."/>
        </authorList>
    </citation>
    <scope>NUCLEOTIDE SEQUENCE</scope>
    <source>
        <strain evidence="3">Zm11</strain>
    </source>
</reference>
<gene>
    <name evidence="3" type="ORF">ZMTM_17390</name>
</gene>
<dbReference type="InterPro" id="IPR029025">
    <property type="entry name" value="T3SS_substrate_exporter_C"/>
</dbReference>
<dbReference type="AlphaFoldDB" id="A0A8D5JM41"/>
<accession>A0A8D5JM41</accession>
<dbReference type="Proteomes" id="UP000826722">
    <property type="component" value="Chromosome"/>
</dbReference>
<dbReference type="GO" id="GO:0005886">
    <property type="term" value="C:plasma membrane"/>
    <property type="evidence" value="ECO:0007669"/>
    <property type="project" value="TreeGrafter"/>
</dbReference>
<evidence type="ECO:0000256" key="2">
    <source>
        <dbReference type="SAM" id="MobiDB-lite"/>
    </source>
</evidence>
<dbReference type="RefSeq" id="WP_404804706.1">
    <property type="nucleotide sequence ID" value="NZ_AP024110.1"/>
</dbReference>
<dbReference type="SUPFAM" id="SSF160544">
    <property type="entry name" value="EscU C-terminal domain-like"/>
    <property type="match status" value="1"/>
</dbReference>
<dbReference type="EMBL" id="AP024110">
    <property type="protein sequence ID" value="BCM25480.1"/>
    <property type="molecule type" value="Genomic_DNA"/>
</dbReference>
<dbReference type="Pfam" id="PF01312">
    <property type="entry name" value="Bac_export_2"/>
    <property type="match status" value="1"/>
</dbReference>
<proteinExistence type="inferred from homology"/>
<dbReference type="InterPro" id="IPR006135">
    <property type="entry name" value="T3SS_substrate_exporter"/>
</dbReference>
<evidence type="ECO:0000313" key="4">
    <source>
        <dbReference type="Proteomes" id="UP000826722"/>
    </source>
</evidence>
<feature type="region of interest" description="Disordered" evidence="2">
    <location>
        <begin position="96"/>
        <end position="129"/>
    </location>
</feature>
<evidence type="ECO:0000313" key="3">
    <source>
        <dbReference type="EMBL" id="BCM25480.1"/>
    </source>
</evidence>
<organism evidence="3 4">
    <name type="scientific">Methyloradius palustris</name>
    <dbReference type="NCBI Taxonomy" id="2778876"/>
    <lineage>
        <taxon>Bacteria</taxon>
        <taxon>Pseudomonadati</taxon>
        <taxon>Pseudomonadota</taxon>
        <taxon>Betaproteobacteria</taxon>
        <taxon>Nitrosomonadales</taxon>
        <taxon>Methylophilaceae</taxon>
        <taxon>Methyloradius</taxon>
    </lineage>
</organism>
<dbReference type="PANTHER" id="PTHR30531">
    <property type="entry name" value="FLAGELLAR BIOSYNTHETIC PROTEIN FLHB"/>
    <property type="match status" value="1"/>
</dbReference>
<name>A0A8D5JM41_9PROT</name>
<evidence type="ECO:0008006" key="5">
    <source>
        <dbReference type="Google" id="ProtNLM"/>
    </source>
</evidence>
<comment type="similarity">
    <text evidence="1">Belongs to the type III secretion exporter family.</text>
</comment>